<comment type="caution">
    <text evidence="2">The sequence shown here is derived from an EMBL/GenBank/DDBJ whole genome shotgun (WGS) entry which is preliminary data.</text>
</comment>
<evidence type="ECO:0000259" key="1">
    <source>
        <dbReference type="Pfam" id="PF04536"/>
    </source>
</evidence>
<dbReference type="PROSITE" id="PS51257">
    <property type="entry name" value="PROKAR_LIPOPROTEIN"/>
    <property type="match status" value="1"/>
</dbReference>
<protein>
    <recommendedName>
        <fullName evidence="1">TPM domain-containing protein</fullName>
    </recommendedName>
</protein>
<organism evidence="2 3">
    <name type="scientific">Sphingomonas rosea</name>
    <dbReference type="NCBI Taxonomy" id="335605"/>
    <lineage>
        <taxon>Bacteria</taxon>
        <taxon>Pseudomonadati</taxon>
        <taxon>Pseudomonadota</taxon>
        <taxon>Alphaproteobacteria</taxon>
        <taxon>Sphingomonadales</taxon>
        <taxon>Sphingomonadaceae</taxon>
        <taxon>Sphingomonas</taxon>
    </lineage>
</organism>
<feature type="domain" description="TPM" evidence="1">
    <location>
        <begin position="44"/>
        <end position="154"/>
    </location>
</feature>
<gene>
    <name evidence="2" type="ORF">GCM10022281_02320</name>
</gene>
<keyword evidence="3" id="KW-1185">Reference proteome</keyword>
<evidence type="ECO:0000313" key="3">
    <source>
        <dbReference type="Proteomes" id="UP001424459"/>
    </source>
</evidence>
<name>A0ABP7TL50_9SPHN</name>
<dbReference type="Pfam" id="PF04536">
    <property type="entry name" value="TPM_phosphatase"/>
    <property type="match status" value="1"/>
</dbReference>
<dbReference type="EMBL" id="BAABBR010000001">
    <property type="protein sequence ID" value="GAA4027197.1"/>
    <property type="molecule type" value="Genomic_DNA"/>
</dbReference>
<evidence type="ECO:0000313" key="2">
    <source>
        <dbReference type="EMBL" id="GAA4027197.1"/>
    </source>
</evidence>
<reference evidence="3" key="1">
    <citation type="journal article" date="2019" name="Int. J. Syst. Evol. Microbiol.">
        <title>The Global Catalogue of Microorganisms (GCM) 10K type strain sequencing project: providing services to taxonomists for standard genome sequencing and annotation.</title>
        <authorList>
            <consortium name="The Broad Institute Genomics Platform"/>
            <consortium name="The Broad Institute Genome Sequencing Center for Infectious Disease"/>
            <person name="Wu L."/>
            <person name="Ma J."/>
        </authorList>
    </citation>
    <scope>NUCLEOTIDE SEQUENCE [LARGE SCALE GENOMIC DNA]</scope>
    <source>
        <strain evidence="3">JCM 17564</strain>
    </source>
</reference>
<dbReference type="InterPro" id="IPR007621">
    <property type="entry name" value="TPM_dom"/>
</dbReference>
<dbReference type="Gene3D" id="3.10.310.50">
    <property type="match status" value="1"/>
</dbReference>
<dbReference type="Proteomes" id="UP001424459">
    <property type="component" value="Unassembled WGS sequence"/>
</dbReference>
<accession>A0ABP7TL50</accession>
<proteinExistence type="predicted"/>
<sequence>MRFPVPLVAAAMLAACGQSPPPGGDPAAAGQPARVADGALRGRVIDTADVLTPIEEKAIAGRLAALAANQKKAVVIVTVVPKNGDSMERVGWAVGGKTANPGTLLMLIDPQASSVRLEGELSPADRALVAAAILPDLREQRYGAAIGRGLDRLQGLVK</sequence>